<dbReference type="PANTHER" id="PTHR43450">
    <property type="entry name" value="ASPARTYL-TRNA SYNTHETASE"/>
    <property type="match status" value="1"/>
</dbReference>
<dbReference type="InterPro" id="IPR004364">
    <property type="entry name" value="Aa-tRNA-synt_II"/>
</dbReference>
<dbReference type="Pfam" id="PF01336">
    <property type="entry name" value="tRNA_anti-codon"/>
    <property type="match status" value="1"/>
</dbReference>
<feature type="binding site" evidence="9">
    <location>
        <position position="364"/>
    </location>
    <ligand>
        <name>L-aspartate</name>
        <dbReference type="ChEBI" id="CHEBI:29991"/>
    </ligand>
</feature>
<gene>
    <name evidence="11" type="primary">aspC</name>
    <name evidence="9" type="synonym">aspS</name>
    <name evidence="11" type="ORF">TAE01_39530</name>
</gene>
<dbReference type="HAMAP" id="MF_02075">
    <property type="entry name" value="Asp_tRNA_synth_type2"/>
    <property type="match status" value="1"/>
</dbReference>
<evidence type="ECO:0000256" key="8">
    <source>
        <dbReference type="ARBA" id="ARBA00023146"/>
    </source>
</evidence>
<evidence type="ECO:0000259" key="10">
    <source>
        <dbReference type="PROSITE" id="PS50862"/>
    </source>
</evidence>
<feature type="binding site" evidence="9">
    <location>
        <position position="368"/>
    </location>
    <ligand>
        <name>L-aspartate</name>
        <dbReference type="ChEBI" id="CHEBI:29991"/>
    </ligand>
</feature>
<feature type="domain" description="Aminoacyl-transfer RNA synthetases class-II family profile" evidence="10">
    <location>
        <begin position="144"/>
        <end position="438"/>
    </location>
</feature>
<dbReference type="InterPro" id="IPR006195">
    <property type="entry name" value="aa-tRNA-synth_II"/>
</dbReference>
<reference evidence="11 12" key="1">
    <citation type="submission" date="2019-07" db="EMBL/GenBank/DDBJ databases">
        <title>Whole genome shotgun sequence of Terrabacter aerolatus NBRC 106305.</title>
        <authorList>
            <person name="Hosoyama A."/>
            <person name="Uohara A."/>
            <person name="Ohji S."/>
            <person name="Ichikawa N."/>
        </authorList>
    </citation>
    <scope>NUCLEOTIDE SEQUENCE [LARGE SCALE GENOMIC DNA]</scope>
    <source>
        <strain evidence="11 12">NBRC 106305</strain>
    </source>
</reference>
<dbReference type="GO" id="GO:0005829">
    <property type="term" value="C:cytosol"/>
    <property type="evidence" value="ECO:0007669"/>
    <property type="project" value="TreeGrafter"/>
</dbReference>
<evidence type="ECO:0000256" key="4">
    <source>
        <dbReference type="ARBA" id="ARBA00022598"/>
    </source>
</evidence>
<keyword evidence="12" id="KW-1185">Reference proteome</keyword>
<organism evidence="11 12">
    <name type="scientific">Terrabacter aerolatus</name>
    <dbReference type="NCBI Taxonomy" id="422442"/>
    <lineage>
        <taxon>Bacteria</taxon>
        <taxon>Bacillati</taxon>
        <taxon>Actinomycetota</taxon>
        <taxon>Actinomycetes</taxon>
        <taxon>Micrococcales</taxon>
        <taxon>Intrasporangiaceae</taxon>
        <taxon>Terrabacter</taxon>
    </lineage>
</organism>
<evidence type="ECO:0000256" key="7">
    <source>
        <dbReference type="ARBA" id="ARBA00022917"/>
    </source>
</evidence>
<dbReference type="GO" id="GO:0003723">
    <property type="term" value="F:RNA binding"/>
    <property type="evidence" value="ECO:0007669"/>
    <property type="project" value="TreeGrafter"/>
</dbReference>
<comment type="subunit">
    <text evidence="9">Homodimer.</text>
</comment>
<protein>
    <recommendedName>
        <fullName evidence="9">Aspartate--tRNA(Asp/Asn) ligase</fullName>
        <ecNumber evidence="9">6.1.1.23</ecNumber>
    </recommendedName>
    <alternativeName>
        <fullName evidence="9">Aspartyl-tRNA synthetase</fullName>
        <shortName evidence="9">AspRS</shortName>
    </alternativeName>
    <alternativeName>
        <fullName evidence="9">Non-discriminating aspartyl-tRNA synthetase</fullName>
        <shortName evidence="9">ND-AspRS</shortName>
    </alternativeName>
</protein>
<dbReference type="SUPFAM" id="SSF55681">
    <property type="entry name" value="Class II aaRS and biotin synthetases"/>
    <property type="match status" value="1"/>
</dbReference>
<feature type="binding site" evidence="9">
    <location>
        <begin position="409"/>
        <end position="412"/>
    </location>
    <ligand>
        <name>ATP</name>
        <dbReference type="ChEBI" id="CHEBI:30616"/>
    </ligand>
</feature>
<feature type="binding site" evidence="9">
    <location>
        <begin position="226"/>
        <end position="228"/>
    </location>
    <ligand>
        <name>ATP</name>
        <dbReference type="ChEBI" id="CHEBI:30616"/>
    </ligand>
</feature>
<keyword evidence="5 9" id="KW-0547">Nucleotide-binding</keyword>
<dbReference type="AlphaFoldDB" id="A0A512D6P1"/>
<keyword evidence="8 9" id="KW-0030">Aminoacyl-tRNA synthetase</keyword>
<dbReference type="GO" id="GO:0006422">
    <property type="term" value="P:aspartyl-tRNA aminoacylation"/>
    <property type="evidence" value="ECO:0007669"/>
    <property type="project" value="UniProtKB-UniRule"/>
</dbReference>
<dbReference type="InterPro" id="IPR002312">
    <property type="entry name" value="Asp/Asn-tRNA-synth_IIb"/>
</dbReference>
<evidence type="ECO:0000256" key="6">
    <source>
        <dbReference type="ARBA" id="ARBA00022840"/>
    </source>
</evidence>
<dbReference type="PANTHER" id="PTHR43450:SF1">
    <property type="entry name" value="ASPARTATE--TRNA LIGASE, CYTOPLASMIC"/>
    <property type="match status" value="1"/>
</dbReference>
<dbReference type="RefSeq" id="WP_222594190.1">
    <property type="nucleotide sequence ID" value="NZ_BAAARO010000007.1"/>
</dbReference>
<dbReference type="NCBIfam" id="NF003483">
    <property type="entry name" value="PRK05159.1"/>
    <property type="match status" value="1"/>
</dbReference>
<comment type="subcellular location">
    <subcellularLocation>
        <location evidence="1 9">Cytoplasm</location>
    </subcellularLocation>
</comment>
<dbReference type="InterPro" id="IPR012340">
    <property type="entry name" value="NA-bd_OB-fold"/>
</dbReference>
<comment type="similarity">
    <text evidence="2 9">Belongs to the class-II aminoacyl-tRNA synthetase family. Type 2 subfamily.</text>
</comment>
<dbReference type="InterPro" id="IPR004365">
    <property type="entry name" value="NA-bd_OB_tRNA"/>
</dbReference>
<dbReference type="Gene3D" id="3.30.930.10">
    <property type="entry name" value="Bira Bifunctional Protein, Domain 2"/>
    <property type="match status" value="1"/>
</dbReference>
<name>A0A512D6P1_9MICO</name>
<sequence length="438" mass="47616">MQPNPSTTRAPRVLAGDLGSVEPGARATLAGWIHRRRVLASVTFLVLRDRSGLAQVVVKDRATVEQLAGLPEETVVEVTGVVAANESAPGGAELVEPTVTPLTEPALAPPTELWRPTFGAGLPTHLDHAAVTLRHPRHRAAWQIASASMRGFREALGALDFTEIATPKLVGTATESGANVFTVDYFGRTAYLAQSPQLYKQMLVGVFERVFEVGPVFRAEPHDTVRHLAQYTSLDAELGFVRDHRDVLAVLLAAIAGMVEAIGEYAGDAAALLAVELPRVPEEFPVIHFRDALAQVGADPDEPDLSPAHERALSEWARTAYDSDFLAVEGYPMGKRPFYTHPQPGDERWSNSFDLLFRGLELTTGGQRLHRPSDYAAAMERTGTDPAVLTGYLDAFAHGMPPHGGFAIGLERWVGRLTGAENIREVTLFPRDLHRLEP</sequence>
<dbReference type="PROSITE" id="PS50862">
    <property type="entry name" value="AA_TRNA_LIGASE_II"/>
    <property type="match status" value="1"/>
</dbReference>
<evidence type="ECO:0000313" key="11">
    <source>
        <dbReference type="EMBL" id="GEO32143.1"/>
    </source>
</evidence>
<dbReference type="Proteomes" id="UP000321534">
    <property type="component" value="Unassembled WGS sequence"/>
</dbReference>
<dbReference type="Pfam" id="PF00152">
    <property type="entry name" value="tRNA-synt_2"/>
    <property type="match status" value="1"/>
</dbReference>
<dbReference type="GO" id="GO:0050560">
    <property type="term" value="F:aspartate-tRNA(Asn) ligase activity"/>
    <property type="evidence" value="ECO:0007669"/>
    <property type="project" value="UniProtKB-EC"/>
</dbReference>
<evidence type="ECO:0000313" key="12">
    <source>
        <dbReference type="Proteomes" id="UP000321534"/>
    </source>
</evidence>
<evidence type="ECO:0000256" key="2">
    <source>
        <dbReference type="ARBA" id="ARBA00005312"/>
    </source>
</evidence>
<feature type="binding site" evidence="9">
    <location>
        <position position="218"/>
    </location>
    <ligand>
        <name>L-aspartate</name>
        <dbReference type="ChEBI" id="CHEBI:29991"/>
    </ligand>
</feature>
<accession>A0A512D6P1</accession>
<dbReference type="SUPFAM" id="SSF50249">
    <property type="entry name" value="Nucleic acid-binding proteins"/>
    <property type="match status" value="1"/>
</dbReference>
<dbReference type="EMBL" id="BJYX01000037">
    <property type="protein sequence ID" value="GEO32143.1"/>
    <property type="molecule type" value="Genomic_DNA"/>
</dbReference>
<dbReference type="Gene3D" id="2.40.50.140">
    <property type="entry name" value="Nucleic acid-binding proteins"/>
    <property type="match status" value="1"/>
</dbReference>
<keyword evidence="7 9" id="KW-0648">Protein biosynthesis</keyword>
<evidence type="ECO:0000256" key="1">
    <source>
        <dbReference type="ARBA" id="ARBA00004496"/>
    </source>
</evidence>
<feature type="binding site" evidence="9">
    <location>
        <begin position="218"/>
        <end position="220"/>
    </location>
    <ligand>
        <name>ATP</name>
        <dbReference type="ChEBI" id="CHEBI:30616"/>
    </ligand>
</feature>
<dbReference type="InterPro" id="IPR045864">
    <property type="entry name" value="aa-tRNA-synth_II/BPL/LPL"/>
</dbReference>
<feature type="binding site" evidence="9">
    <location>
        <position position="175"/>
    </location>
    <ligand>
        <name>L-aspartate</name>
        <dbReference type="ChEBI" id="CHEBI:29991"/>
    </ligand>
</feature>
<dbReference type="InterPro" id="IPR004523">
    <property type="entry name" value="Asp-tRNA_synthase_2"/>
</dbReference>
<feature type="region of interest" description="Aspartate" evidence="9">
    <location>
        <begin position="197"/>
        <end position="200"/>
    </location>
</feature>
<comment type="function">
    <text evidence="9">Aspartyl-tRNA synthetase with relaxed tRNA specificity since it is able to aspartylate not only its cognate tRNA(Asp) but also tRNA(Asn). Reaction proceeds in two steps: L-aspartate is first activated by ATP to form Asp-AMP and then transferred to the acceptor end of tRNA(Asp/Asn).</text>
</comment>
<feature type="binding site" evidence="9">
    <location>
        <position position="361"/>
    </location>
    <ligand>
        <name>ATP</name>
        <dbReference type="ChEBI" id="CHEBI:30616"/>
    </ligand>
</feature>
<dbReference type="GO" id="GO:0017101">
    <property type="term" value="C:aminoacyl-tRNA synthetase multienzyme complex"/>
    <property type="evidence" value="ECO:0007669"/>
    <property type="project" value="TreeGrafter"/>
</dbReference>
<proteinExistence type="inferred from homology"/>
<keyword evidence="6 9" id="KW-0067">ATP-binding</keyword>
<dbReference type="PRINTS" id="PR01042">
    <property type="entry name" value="TRNASYNTHASP"/>
</dbReference>
<dbReference type="EC" id="6.1.1.23" evidence="9"/>
<comment type="caution">
    <text evidence="11">The sequence shown here is derived from an EMBL/GenBank/DDBJ whole genome shotgun (WGS) entry which is preliminary data.</text>
</comment>
<feature type="site" description="Important for tRNA non-discrimination" evidence="9">
    <location>
        <position position="89"/>
    </location>
</feature>
<keyword evidence="4 9" id="KW-0436">Ligase</keyword>
<dbReference type="GO" id="GO:0004815">
    <property type="term" value="F:aspartate-tRNA ligase activity"/>
    <property type="evidence" value="ECO:0007669"/>
    <property type="project" value="UniProtKB-UniRule"/>
</dbReference>
<keyword evidence="3 9" id="KW-0963">Cytoplasm</keyword>
<comment type="catalytic activity">
    <reaction evidence="9">
        <text>tRNA(Asx) + L-aspartate + ATP = L-aspartyl-tRNA(Asx) + AMP + diphosphate</text>
        <dbReference type="Rhea" id="RHEA:18349"/>
        <dbReference type="Rhea" id="RHEA-COMP:9710"/>
        <dbReference type="Rhea" id="RHEA-COMP:9711"/>
        <dbReference type="ChEBI" id="CHEBI:29991"/>
        <dbReference type="ChEBI" id="CHEBI:30616"/>
        <dbReference type="ChEBI" id="CHEBI:33019"/>
        <dbReference type="ChEBI" id="CHEBI:78442"/>
        <dbReference type="ChEBI" id="CHEBI:78516"/>
        <dbReference type="ChEBI" id="CHEBI:456215"/>
        <dbReference type="EC" id="6.1.1.23"/>
    </reaction>
</comment>
<evidence type="ECO:0000256" key="3">
    <source>
        <dbReference type="ARBA" id="ARBA00022490"/>
    </source>
</evidence>
<dbReference type="GO" id="GO:0005524">
    <property type="term" value="F:ATP binding"/>
    <property type="evidence" value="ECO:0007669"/>
    <property type="project" value="UniProtKB-UniRule"/>
</dbReference>
<evidence type="ECO:0000256" key="5">
    <source>
        <dbReference type="ARBA" id="ARBA00022741"/>
    </source>
</evidence>
<evidence type="ECO:0000256" key="9">
    <source>
        <dbReference type="HAMAP-Rule" id="MF_02075"/>
    </source>
</evidence>